<dbReference type="AlphaFoldDB" id="A0AAW0Q1X2"/>
<evidence type="ECO:0000313" key="1">
    <source>
        <dbReference type="EMBL" id="KAK7930768.1"/>
    </source>
</evidence>
<accession>A0AAW0Q1X2</accession>
<comment type="caution">
    <text evidence="1">The sequence shown here is derived from an EMBL/GenBank/DDBJ whole genome shotgun (WGS) entry which is preliminary data.</text>
</comment>
<evidence type="ECO:0008006" key="3">
    <source>
        <dbReference type="Google" id="ProtNLM"/>
    </source>
</evidence>
<evidence type="ECO:0000313" key="2">
    <source>
        <dbReference type="Proteomes" id="UP001460270"/>
    </source>
</evidence>
<name>A0AAW0Q1X2_9GOBI</name>
<dbReference type="Proteomes" id="UP001460270">
    <property type="component" value="Unassembled WGS sequence"/>
</dbReference>
<gene>
    <name evidence="1" type="ORF">WMY93_007163</name>
</gene>
<sequence length="142" mass="15731">MKVLRDPVAPPGEAMDVQVNTDKPLSCQEAPAKGGNLHKTTSTHNCVSKRIEAVVCNGNGMANLKKEVTLPELKMKPSTNEDSYLEDKHTMTIPRIILTHPSTSDEDVELLTRSPSREQPFAFDTCDRQIIPDCFDSAFYSP</sequence>
<keyword evidence="2" id="KW-1185">Reference proteome</keyword>
<protein>
    <recommendedName>
        <fullName evidence="3">Prolactin receptor</fullName>
    </recommendedName>
</protein>
<proteinExistence type="predicted"/>
<organism evidence="1 2">
    <name type="scientific">Mugilogobius chulae</name>
    <name type="common">yellowstripe goby</name>
    <dbReference type="NCBI Taxonomy" id="88201"/>
    <lineage>
        <taxon>Eukaryota</taxon>
        <taxon>Metazoa</taxon>
        <taxon>Chordata</taxon>
        <taxon>Craniata</taxon>
        <taxon>Vertebrata</taxon>
        <taxon>Euteleostomi</taxon>
        <taxon>Actinopterygii</taxon>
        <taxon>Neopterygii</taxon>
        <taxon>Teleostei</taxon>
        <taxon>Neoteleostei</taxon>
        <taxon>Acanthomorphata</taxon>
        <taxon>Gobiaria</taxon>
        <taxon>Gobiiformes</taxon>
        <taxon>Gobioidei</taxon>
        <taxon>Gobiidae</taxon>
        <taxon>Gobionellinae</taxon>
        <taxon>Mugilogobius</taxon>
    </lineage>
</organism>
<dbReference type="EMBL" id="JBBPFD010000004">
    <property type="protein sequence ID" value="KAK7930768.1"/>
    <property type="molecule type" value="Genomic_DNA"/>
</dbReference>
<reference evidence="2" key="1">
    <citation type="submission" date="2024-04" db="EMBL/GenBank/DDBJ databases">
        <title>Salinicola lusitanus LLJ914,a marine bacterium isolated from the Okinawa Trough.</title>
        <authorList>
            <person name="Li J."/>
        </authorList>
    </citation>
    <scope>NUCLEOTIDE SEQUENCE [LARGE SCALE GENOMIC DNA]</scope>
</reference>